<evidence type="ECO:0000259" key="7">
    <source>
        <dbReference type="Pfam" id="PF24621"/>
    </source>
</evidence>
<dbReference type="SUPFAM" id="SSF56796">
    <property type="entry name" value="Dehydroquinate synthase-like"/>
    <property type="match status" value="1"/>
</dbReference>
<dbReference type="Gene3D" id="3.40.50.1970">
    <property type="match status" value="1"/>
</dbReference>
<evidence type="ECO:0000256" key="5">
    <source>
        <dbReference type="ARBA" id="ARBA00023239"/>
    </source>
</evidence>
<dbReference type="InterPro" id="IPR050071">
    <property type="entry name" value="Dehydroquinate_synthase"/>
</dbReference>
<feature type="domain" description="3-dehydroquinate synthase C-terminal" evidence="7">
    <location>
        <begin position="200"/>
        <end position="325"/>
    </location>
</feature>
<dbReference type="RefSeq" id="WP_394845746.1">
    <property type="nucleotide sequence ID" value="NZ_CP089982.1"/>
</dbReference>
<gene>
    <name evidence="8" type="ORF">LZC95_53045</name>
</gene>
<dbReference type="PANTHER" id="PTHR43622:SF7">
    <property type="entry name" value="3-DEHYDROQUINATE SYNTHASE, CHLOROPLASTIC"/>
    <property type="match status" value="1"/>
</dbReference>
<evidence type="ECO:0000256" key="2">
    <source>
        <dbReference type="ARBA" id="ARBA00022605"/>
    </source>
</evidence>
<dbReference type="Gene3D" id="1.20.1090.10">
    <property type="entry name" value="Dehydroquinate synthase-like - alpha domain"/>
    <property type="match status" value="1"/>
</dbReference>
<protein>
    <submittedName>
        <fullName evidence="8">3-dehydroquinate synthase</fullName>
        <ecNumber evidence="8">4.2.3.4</ecNumber>
    </submittedName>
</protein>
<organism evidence="8 9">
    <name type="scientific">Pendulispora brunnea</name>
    <dbReference type="NCBI Taxonomy" id="2905690"/>
    <lineage>
        <taxon>Bacteria</taxon>
        <taxon>Pseudomonadati</taxon>
        <taxon>Myxococcota</taxon>
        <taxon>Myxococcia</taxon>
        <taxon>Myxococcales</taxon>
        <taxon>Sorangiineae</taxon>
        <taxon>Pendulisporaceae</taxon>
        <taxon>Pendulispora</taxon>
    </lineage>
</organism>
<keyword evidence="2" id="KW-0028">Amino-acid biosynthesis</keyword>
<keyword evidence="3" id="KW-0520">NAD</keyword>
<evidence type="ECO:0000313" key="8">
    <source>
        <dbReference type="EMBL" id="WXA95137.1"/>
    </source>
</evidence>
<reference evidence="8 9" key="1">
    <citation type="submission" date="2021-12" db="EMBL/GenBank/DDBJ databases">
        <title>Discovery of the Pendulisporaceae a myxobacterial family with distinct sporulation behavior and unique specialized metabolism.</title>
        <authorList>
            <person name="Garcia R."/>
            <person name="Popoff A."/>
            <person name="Bader C.D."/>
            <person name="Loehr J."/>
            <person name="Walesch S."/>
            <person name="Walt C."/>
            <person name="Boldt J."/>
            <person name="Bunk B."/>
            <person name="Haeckl F.J.F.P.J."/>
            <person name="Gunesch A.P."/>
            <person name="Birkelbach J."/>
            <person name="Nuebel U."/>
            <person name="Pietschmann T."/>
            <person name="Bach T."/>
            <person name="Mueller R."/>
        </authorList>
    </citation>
    <scope>NUCLEOTIDE SEQUENCE [LARGE SCALE GENOMIC DNA]</scope>
    <source>
        <strain evidence="8 9">MSr12523</strain>
    </source>
</reference>
<dbReference type="InterPro" id="IPR056179">
    <property type="entry name" value="DHQS_C"/>
</dbReference>
<comment type="cofactor">
    <cofactor evidence="1">
        <name>NAD(+)</name>
        <dbReference type="ChEBI" id="CHEBI:57540"/>
    </cofactor>
</comment>
<sequence>MEERVNVRFDYRVCFTEGVFTSDNPLLRSILCEVPGQAPEVTPRRHRAWAVVDRGVMEAWPGLARDMESYFAAHGDRLELIAPPMVVPGGEACKNDETTFRDILRHIHELRIDRHSYVLAIGGGAVLDVVGYAAAVAHRGVRLIRFPTTVLGQADSGVGVKNGINAFGKKNFLGTFAPPHGVLCDGHFLTTLSPRDRVAGMAEAVKVALVRDAAFFAWMREHGAALGAGDAGALMELVRRSAELHLRHIATSGDPFEKGSARPLDFGHWAAHKLESLTAYRLRHGEGVAIGMALDTLYSVHVGLAPQTLADTVMALLEQLGFSLWDDALSMAGPDGRLRVFEGLAEFREHLGGDLCVTLLRGPGEGVEVHDISEDGMLACLDRLRTRAAAHR</sequence>
<evidence type="ECO:0000313" key="9">
    <source>
        <dbReference type="Proteomes" id="UP001379533"/>
    </source>
</evidence>
<dbReference type="Pfam" id="PF24621">
    <property type="entry name" value="DHQS_C"/>
    <property type="match status" value="1"/>
</dbReference>
<dbReference type="EC" id="4.2.3.4" evidence="8"/>
<keyword evidence="9" id="KW-1185">Reference proteome</keyword>
<dbReference type="Pfam" id="PF01761">
    <property type="entry name" value="DHQ_synthase"/>
    <property type="match status" value="1"/>
</dbReference>
<evidence type="ECO:0000256" key="1">
    <source>
        <dbReference type="ARBA" id="ARBA00001911"/>
    </source>
</evidence>
<proteinExistence type="predicted"/>
<dbReference type="PANTHER" id="PTHR43622">
    <property type="entry name" value="3-DEHYDROQUINATE SYNTHASE"/>
    <property type="match status" value="1"/>
</dbReference>
<dbReference type="GO" id="GO:0003856">
    <property type="term" value="F:3-dehydroquinate synthase activity"/>
    <property type="evidence" value="ECO:0007669"/>
    <property type="project" value="UniProtKB-EC"/>
</dbReference>
<feature type="domain" description="3-dehydroquinate synthase N-terminal" evidence="6">
    <location>
        <begin position="85"/>
        <end position="196"/>
    </location>
</feature>
<evidence type="ECO:0000256" key="4">
    <source>
        <dbReference type="ARBA" id="ARBA00023141"/>
    </source>
</evidence>
<keyword evidence="5 8" id="KW-0456">Lyase</keyword>
<evidence type="ECO:0000259" key="6">
    <source>
        <dbReference type="Pfam" id="PF01761"/>
    </source>
</evidence>
<dbReference type="InterPro" id="IPR030960">
    <property type="entry name" value="DHQS/DOIS_N"/>
</dbReference>
<dbReference type="EMBL" id="CP089982">
    <property type="protein sequence ID" value="WXA95137.1"/>
    <property type="molecule type" value="Genomic_DNA"/>
</dbReference>
<evidence type="ECO:0000256" key="3">
    <source>
        <dbReference type="ARBA" id="ARBA00023027"/>
    </source>
</evidence>
<dbReference type="Proteomes" id="UP001379533">
    <property type="component" value="Chromosome"/>
</dbReference>
<accession>A0ABZ2KCG4</accession>
<keyword evidence="4" id="KW-0057">Aromatic amino acid biosynthesis</keyword>
<dbReference type="NCBIfam" id="NF004852">
    <property type="entry name" value="PRK06203.1"/>
    <property type="match status" value="1"/>
</dbReference>
<name>A0ABZ2KCG4_9BACT</name>
<dbReference type="CDD" id="cd08198">
    <property type="entry name" value="DHQS-like"/>
    <property type="match status" value="1"/>
</dbReference>